<evidence type="ECO:0000256" key="7">
    <source>
        <dbReference type="ARBA" id="ARBA00022692"/>
    </source>
</evidence>
<dbReference type="MEROPS" id="S26.010"/>
<evidence type="ECO:0000313" key="17">
    <source>
        <dbReference type="Proteomes" id="UP000016932"/>
    </source>
</evidence>
<keyword evidence="11" id="KW-1133">Transmembrane helix</keyword>
<evidence type="ECO:0000256" key="9">
    <source>
        <dbReference type="ARBA" id="ARBA00022824"/>
    </source>
</evidence>
<dbReference type="KEGG" id="pfj:MYCFIDRAFT_124842"/>
<dbReference type="CDD" id="cd06530">
    <property type="entry name" value="S26_SPase_I"/>
    <property type="match status" value="1"/>
</dbReference>
<dbReference type="AlphaFoldDB" id="M2YP30"/>
<dbReference type="PROSITE" id="PS00501">
    <property type="entry name" value="SPASE_I_1"/>
    <property type="match status" value="1"/>
</dbReference>
<dbReference type="Proteomes" id="UP000016932">
    <property type="component" value="Unassembled WGS sequence"/>
</dbReference>
<dbReference type="InterPro" id="IPR019756">
    <property type="entry name" value="Pept_S26A_signal_pept_1_Ser-AS"/>
</dbReference>
<evidence type="ECO:0000256" key="6">
    <source>
        <dbReference type="ARBA" id="ARBA00022670"/>
    </source>
</evidence>
<keyword evidence="12" id="KW-0472">Membrane</keyword>
<evidence type="ECO:0000256" key="5">
    <source>
        <dbReference type="ARBA" id="ARBA00019685"/>
    </source>
</evidence>
<dbReference type="GO" id="GO:0006465">
    <property type="term" value="P:signal peptide processing"/>
    <property type="evidence" value="ECO:0007669"/>
    <property type="project" value="UniProtKB-UniRule"/>
</dbReference>
<dbReference type="InterPro" id="IPR001733">
    <property type="entry name" value="Peptidase_S26B"/>
</dbReference>
<comment type="subunit">
    <text evidence="14">Component of the signal peptidase complex (SPC) composed of a catalytic subunit SEC11 and three accessory subunits SPC1, SPC2 and SPC3. The complex induces a local thinning of the ER membrane which is used to measure the length of the signal peptide (SP) h-region of protein substrates. This ensures the selectivity of the complex towards h-regions shorter than 18-20 amino acids. SPC associates with the translocon complex.</text>
</comment>
<dbReference type="PANTHER" id="PTHR10806">
    <property type="entry name" value="SIGNAL PEPTIDASE COMPLEX CATALYTIC SUBUNIT SEC11"/>
    <property type="match status" value="1"/>
</dbReference>
<accession>M2YP30</accession>
<feature type="non-terminal residue" evidence="16">
    <location>
        <position position="1"/>
    </location>
</feature>
<dbReference type="SUPFAM" id="SSF51306">
    <property type="entry name" value="LexA/Signal peptidase"/>
    <property type="match status" value="1"/>
</dbReference>
<dbReference type="Gene3D" id="2.10.109.10">
    <property type="entry name" value="Umud Fragment, subunit A"/>
    <property type="match status" value="1"/>
</dbReference>
<dbReference type="HOGENOM" id="CLU_089996_0_1_1"/>
<dbReference type="eggNOG" id="KOG3342">
    <property type="taxonomic scope" value="Eukaryota"/>
</dbReference>
<evidence type="ECO:0000256" key="15">
    <source>
        <dbReference type="RuleBase" id="RU362047"/>
    </source>
</evidence>
<keyword evidence="9 15" id="KW-0256">Endoplasmic reticulum</keyword>
<evidence type="ECO:0000256" key="12">
    <source>
        <dbReference type="ARBA" id="ARBA00023136"/>
    </source>
</evidence>
<evidence type="ECO:0000256" key="13">
    <source>
        <dbReference type="ARBA" id="ARBA00045533"/>
    </source>
</evidence>
<keyword evidence="8 15" id="KW-0378">Hydrolase</keyword>
<evidence type="ECO:0000256" key="4">
    <source>
        <dbReference type="ARBA" id="ARBA00013208"/>
    </source>
</evidence>
<dbReference type="RefSeq" id="XP_007930214.1">
    <property type="nucleotide sequence ID" value="XM_007932023.1"/>
</dbReference>
<dbReference type="OrthoDB" id="10257561at2759"/>
<dbReference type="VEuPathDB" id="FungiDB:MYCFIDRAFT_124842"/>
<comment type="subcellular location">
    <subcellularLocation>
        <location evidence="2">Endoplasmic reticulum membrane</location>
        <topology evidence="2">Single-pass type II membrane protein</topology>
    </subcellularLocation>
</comment>
<evidence type="ECO:0000256" key="14">
    <source>
        <dbReference type="ARBA" id="ARBA00047037"/>
    </source>
</evidence>
<dbReference type="PROSITE" id="PS00761">
    <property type="entry name" value="SPASE_I_3"/>
    <property type="match status" value="1"/>
</dbReference>
<dbReference type="PRINTS" id="PR00728">
    <property type="entry name" value="SIGNALPTASE"/>
</dbReference>
<evidence type="ECO:0000256" key="3">
    <source>
        <dbReference type="ARBA" id="ARBA00011035"/>
    </source>
</evidence>
<comment type="function">
    <text evidence="13">Catalytic component of the signal peptidase complex (SPC) which catalyzes the cleavage of N-terminal signal sequences from nascent proteins as they are translocated into the lumen of the endoplasmic reticulum. Specifically cleaves N-terminal signal peptides that contain a hydrophobic alpha-helix (h-region) shorter than 18-20 amino acids.</text>
</comment>
<dbReference type="GO" id="GO:0005787">
    <property type="term" value="C:signal peptidase complex"/>
    <property type="evidence" value="ECO:0007669"/>
    <property type="project" value="TreeGrafter"/>
</dbReference>
<proteinExistence type="inferred from homology"/>
<comment type="similarity">
    <text evidence="3 15">Belongs to the peptidase S26B family.</text>
</comment>
<keyword evidence="17" id="KW-1185">Reference proteome</keyword>
<sequence>QSLLKALSLTLSACHVFMAWKIWSLVTATAFPAMVVISESMAPAFHRGDLILLWNRTSDINVGDIPVVWFKEQSLPMVHRCVQSYWEDGQNGPIQHFLTKGDNNDADDTSLYPPRRTSVRRNEVVGNVIAYIPFLGWLII</sequence>
<dbReference type="GO" id="GO:0004252">
    <property type="term" value="F:serine-type endopeptidase activity"/>
    <property type="evidence" value="ECO:0007669"/>
    <property type="project" value="InterPro"/>
</dbReference>
<evidence type="ECO:0000256" key="2">
    <source>
        <dbReference type="ARBA" id="ARBA00004648"/>
    </source>
</evidence>
<dbReference type="InterPro" id="IPR019533">
    <property type="entry name" value="Peptidase_S26"/>
</dbReference>
<dbReference type="GO" id="GO:0009003">
    <property type="term" value="F:signal peptidase activity"/>
    <property type="evidence" value="ECO:0007669"/>
    <property type="project" value="UniProtKB-EC"/>
</dbReference>
<dbReference type="InterPro" id="IPR019758">
    <property type="entry name" value="Pept_S26A_signal_pept_1_CS"/>
</dbReference>
<dbReference type="InterPro" id="IPR036286">
    <property type="entry name" value="LexA/Signal_pep-like_sf"/>
</dbReference>
<evidence type="ECO:0000256" key="10">
    <source>
        <dbReference type="ARBA" id="ARBA00022968"/>
    </source>
</evidence>
<dbReference type="GeneID" id="19330555"/>
<name>M2YP30_PSEFD</name>
<dbReference type="EMBL" id="KB446562">
    <property type="protein sequence ID" value="EME79515.1"/>
    <property type="molecule type" value="Genomic_DNA"/>
</dbReference>
<gene>
    <name evidence="16" type="ORF">MYCFIDRAFT_124842</name>
</gene>
<evidence type="ECO:0000313" key="16">
    <source>
        <dbReference type="EMBL" id="EME79515.1"/>
    </source>
</evidence>
<dbReference type="PANTHER" id="PTHR10806:SF6">
    <property type="entry name" value="SIGNAL PEPTIDASE COMPLEX CATALYTIC SUBUNIT SEC11"/>
    <property type="match status" value="1"/>
</dbReference>
<protein>
    <recommendedName>
        <fullName evidence="5 15">Signal peptidase complex catalytic subunit SEC11</fullName>
        <ecNumber evidence="4 15">3.4.21.89</ecNumber>
    </recommendedName>
</protein>
<comment type="catalytic activity">
    <reaction evidence="1 15">
        <text>Cleavage of hydrophobic, N-terminal signal or leader sequences from secreted and periplasmic proteins.</text>
        <dbReference type="EC" id="3.4.21.89"/>
    </reaction>
</comment>
<dbReference type="STRING" id="383855.M2YP30"/>
<dbReference type="EC" id="3.4.21.89" evidence="4 15"/>
<organism evidence="16 17">
    <name type="scientific">Pseudocercospora fijiensis (strain CIRAD86)</name>
    <name type="common">Black leaf streak disease fungus</name>
    <name type="synonym">Mycosphaerella fijiensis</name>
    <dbReference type="NCBI Taxonomy" id="383855"/>
    <lineage>
        <taxon>Eukaryota</taxon>
        <taxon>Fungi</taxon>
        <taxon>Dikarya</taxon>
        <taxon>Ascomycota</taxon>
        <taxon>Pezizomycotina</taxon>
        <taxon>Dothideomycetes</taxon>
        <taxon>Dothideomycetidae</taxon>
        <taxon>Mycosphaerellales</taxon>
        <taxon>Mycosphaerellaceae</taxon>
        <taxon>Pseudocercospora</taxon>
    </lineage>
</organism>
<reference evidence="16 17" key="1">
    <citation type="journal article" date="2012" name="PLoS Pathog.">
        <title>Diverse lifestyles and strategies of plant pathogenesis encoded in the genomes of eighteen Dothideomycetes fungi.</title>
        <authorList>
            <person name="Ohm R.A."/>
            <person name="Feau N."/>
            <person name="Henrissat B."/>
            <person name="Schoch C.L."/>
            <person name="Horwitz B.A."/>
            <person name="Barry K.W."/>
            <person name="Condon B.J."/>
            <person name="Copeland A.C."/>
            <person name="Dhillon B."/>
            <person name="Glaser F."/>
            <person name="Hesse C.N."/>
            <person name="Kosti I."/>
            <person name="LaButti K."/>
            <person name="Lindquist E.A."/>
            <person name="Lucas S."/>
            <person name="Salamov A.A."/>
            <person name="Bradshaw R.E."/>
            <person name="Ciuffetti L."/>
            <person name="Hamelin R.C."/>
            <person name="Kema G.H.J."/>
            <person name="Lawrence C."/>
            <person name="Scott J.A."/>
            <person name="Spatafora J.W."/>
            <person name="Turgeon B.G."/>
            <person name="de Wit P.J.G.M."/>
            <person name="Zhong S."/>
            <person name="Goodwin S.B."/>
            <person name="Grigoriev I.V."/>
        </authorList>
    </citation>
    <scope>NUCLEOTIDE SEQUENCE [LARGE SCALE GENOMIC DNA]</scope>
    <source>
        <strain evidence="16 17">CIRAD86</strain>
    </source>
</reference>
<keyword evidence="10" id="KW-0735">Signal-anchor</keyword>
<dbReference type="NCBIfam" id="TIGR02228">
    <property type="entry name" value="sigpep_I_arch"/>
    <property type="match status" value="1"/>
</dbReference>
<keyword evidence="6 15" id="KW-0645">Protease</keyword>
<evidence type="ECO:0000256" key="1">
    <source>
        <dbReference type="ARBA" id="ARBA00000677"/>
    </source>
</evidence>
<evidence type="ECO:0000256" key="11">
    <source>
        <dbReference type="ARBA" id="ARBA00022989"/>
    </source>
</evidence>
<feature type="non-terminal residue" evidence="16">
    <location>
        <position position="140"/>
    </location>
</feature>
<keyword evidence="7" id="KW-0812">Transmembrane</keyword>
<evidence type="ECO:0000256" key="8">
    <source>
        <dbReference type="ARBA" id="ARBA00022801"/>
    </source>
</evidence>